<dbReference type="AlphaFoldDB" id="A0A8K0JXY5"/>
<dbReference type="SUPFAM" id="SSF58022">
    <property type="entry name" value="XRCC4, C-terminal oligomerization domain"/>
    <property type="match status" value="1"/>
</dbReference>
<dbReference type="PANTHER" id="PTHR28559">
    <property type="entry name" value="DNA REPAIR PROTEIN XRCC4"/>
    <property type="match status" value="1"/>
</dbReference>
<dbReference type="GO" id="GO:0006303">
    <property type="term" value="P:double-strand break repair via nonhomologous end joining"/>
    <property type="evidence" value="ECO:0007669"/>
    <property type="project" value="TreeGrafter"/>
</dbReference>
<protein>
    <recommendedName>
        <fullName evidence="13">DNA repair protein XRCC4</fullName>
    </recommendedName>
</protein>
<feature type="compositionally biased region" description="Basic and acidic residues" evidence="8">
    <location>
        <begin position="292"/>
        <end position="309"/>
    </location>
</feature>
<gene>
    <name evidence="11" type="ORF">J437_LFUL005423</name>
</gene>
<feature type="region of interest" description="Disordered" evidence="8">
    <location>
        <begin position="209"/>
        <end position="334"/>
    </location>
</feature>
<keyword evidence="3" id="KW-0233">DNA recombination</keyword>
<keyword evidence="4" id="KW-0234">DNA repair</keyword>
<dbReference type="Pfam" id="PF21924">
    <property type="entry name" value="XRCC4_CC"/>
    <property type="match status" value="1"/>
</dbReference>
<organism evidence="11 12">
    <name type="scientific">Ladona fulva</name>
    <name type="common">Scarce chaser dragonfly</name>
    <name type="synonym">Libellula fulva</name>
    <dbReference type="NCBI Taxonomy" id="123851"/>
    <lineage>
        <taxon>Eukaryota</taxon>
        <taxon>Metazoa</taxon>
        <taxon>Ecdysozoa</taxon>
        <taxon>Arthropoda</taxon>
        <taxon>Hexapoda</taxon>
        <taxon>Insecta</taxon>
        <taxon>Pterygota</taxon>
        <taxon>Palaeoptera</taxon>
        <taxon>Odonata</taxon>
        <taxon>Epiprocta</taxon>
        <taxon>Anisoptera</taxon>
        <taxon>Libelluloidea</taxon>
        <taxon>Libellulidae</taxon>
        <taxon>Ladona</taxon>
    </lineage>
</organism>
<evidence type="ECO:0000256" key="4">
    <source>
        <dbReference type="ARBA" id="ARBA00023204"/>
    </source>
</evidence>
<dbReference type="Gene3D" id="2.170.210.10">
    <property type="entry name" value="DNA double-strand break repair and VJ recombination XRCC4, N-terminal"/>
    <property type="match status" value="1"/>
</dbReference>
<feature type="compositionally biased region" description="Acidic residues" evidence="8">
    <location>
        <begin position="228"/>
        <end position="257"/>
    </location>
</feature>
<evidence type="ECO:0000313" key="12">
    <source>
        <dbReference type="Proteomes" id="UP000792457"/>
    </source>
</evidence>
<reference evidence="11" key="2">
    <citation type="submission" date="2017-10" db="EMBL/GenBank/DDBJ databases">
        <title>Ladona fulva Genome sequencing and assembly.</title>
        <authorList>
            <person name="Murali S."/>
            <person name="Richards S."/>
            <person name="Bandaranaike D."/>
            <person name="Bellair M."/>
            <person name="Blankenburg K."/>
            <person name="Chao H."/>
            <person name="Dinh H."/>
            <person name="Doddapaneni H."/>
            <person name="Dugan-Rocha S."/>
            <person name="Elkadiri S."/>
            <person name="Gnanaolivu R."/>
            <person name="Hernandez B."/>
            <person name="Skinner E."/>
            <person name="Javaid M."/>
            <person name="Lee S."/>
            <person name="Li M."/>
            <person name="Ming W."/>
            <person name="Munidasa M."/>
            <person name="Muniz J."/>
            <person name="Nguyen L."/>
            <person name="Hughes D."/>
            <person name="Osuji N."/>
            <person name="Pu L.-L."/>
            <person name="Puazo M."/>
            <person name="Qu C."/>
            <person name="Quiroz J."/>
            <person name="Raj R."/>
            <person name="Weissenberger G."/>
            <person name="Xin Y."/>
            <person name="Zou X."/>
            <person name="Han Y."/>
            <person name="Worley K."/>
            <person name="Muzny D."/>
            <person name="Gibbs R."/>
        </authorList>
    </citation>
    <scope>NUCLEOTIDE SEQUENCE</scope>
    <source>
        <strain evidence="11">Sampled in the wild</strain>
    </source>
</reference>
<feature type="domain" description="XRCC4 coiled-coil" evidence="10">
    <location>
        <begin position="125"/>
        <end position="197"/>
    </location>
</feature>
<dbReference type="Proteomes" id="UP000792457">
    <property type="component" value="Unassembled WGS sequence"/>
</dbReference>
<dbReference type="InterPro" id="IPR014751">
    <property type="entry name" value="XRCC4-like_C"/>
</dbReference>
<dbReference type="InterPro" id="IPR038051">
    <property type="entry name" value="XRCC4-like_N_sf"/>
</dbReference>
<evidence type="ECO:0000256" key="2">
    <source>
        <dbReference type="ARBA" id="ARBA00022763"/>
    </source>
</evidence>
<reference evidence="11" key="1">
    <citation type="submission" date="2013-04" db="EMBL/GenBank/DDBJ databases">
        <authorList>
            <person name="Qu J."/>
            <person name="Murali S.C."/>
            <person name="Bandaranaike D."/>
            <person name="Bellair M."/>
            <person name="Blankenburg K."/>
            <person name="Chao H."/>
            <person name="Dinh H."/>
            <person name="Doddapaneni H."/>
            <person name="Downs B."/>
            <person name="Dugan-Rocha S."/>
            <person name="Elkadiri S."/>
            <person name="Gnanaolivu R.D."/>
            <person name="Hernandez B."/>
            <person name="Javaid M."/>
            <person name="Jayaseelan J.C."/>
            <person name="Lee S."/>
            <person name="Li M."/>
            <person name="Ming W."/>
            <person name="Munidasa M."/>
            <person name="Muniz J."/>
            <person name="Nguyen L."/>
            <person name="Ongeri F."/>
            <person name="Osuji N."/>
            <person name="Pu L.-L."/>
            <person name="Puazo M."/>
            <person name="Qu C."/>
            <person name="Quiroz J."/>
            <person name="Raj R."/>
            <person name="Weissenberger G."/>
            <person name="Xin Y."/>
            <person name="Zou X."/>
            <person name="Han Y."/>
            <person name="Richards S."/>
            <person name="Worley K."/>
            <person name="Muzny D."/>
            <person name="Gibbs R."/>
        </authorList>
    </citation>
    <scope>NUCLEOTIDE SEQUENCE</scope>
    <source>
        <strain evidence="11">Sampled in the wild</strain>
    </source>
</reference>
<evidence type="ECO:0000259" key="10">
    <source>
        <dbReference type="Pfam" id="PF21924"/>
    </source>
</evidence>
<dbReference type="GO" id="GO:0003677">
    <property type="term" value="F:DNA binding"/>
    <property type="evidence" value="ECO:0007669"/>
    <property type="project" value="InterPro"/>
</dbReference>
<evidence type="ECO:0000256" key="3">
    <source>
        <dbReference type="ARBA" id="ARBA00023172"/>
    </source>
</evidence>
<keyword evidence="7" id="KW-0175">Coiled coil</keyword>
<keyword evidence="2" id="KW-0227">DNA damage</keyword>
<dbReference type="PANTHER" id="PTHR28559:SF1">
    <property type="entry name" value="DNA REPAIR PROTEIN XRCC4"/>
    <property type="match status" value="1"/>
</dbReference>
<dbReference type="EMBL" id="KZ308177">
    <property type="protein sequence ID" value="KAG8223860.1"/>
    <property type="molecule type" value="Genomic_DNA"/>
</dbReference>
<comment type="caution">
    <text evidence="11">The sequence shown here is derived from an EMBL/GenBank/DDBJ whole genome shotgun (WGS) entry which is preliminary data.</text>
</comment>
<evidence type="ECO:0008006" key="13">
    <source>
        <dbReference type="Google" id="ProtNLM"/>
    </source>
</evidence>
<sequence>METQLYLLVKMKESFVCKFPLENIPDETVTVFSHWDDCSFSLKIIHRGKAWEKNVSSDAVKSMSSETPLRPTEFILETKRALTTNEGIEDFTYCLSGDEFTWKKLCEDMKVKYGSVLLEKAPISHVTDAMIEFMMHQKVTLERRTKELEKENSQLTKVNSGLQAEVNKLVSSKNEMEESLYSKFTCLLNAKKEKIEMLEKELGKGKLFGNNKKAQEREADTSGNDKEMESEEEIAEVQEEAGDEFGSETEIDTDEEGMAPSSSKIRRVGSPVKVPQNIDFEDISEDSSSFSDHQRRISEGSKKESKMSIESKSSTQNLQHNPGKYSIKDLLNDM</sequence>
<feature type="compositionally biased region" description="Basic and acidic residues" evidence="8">
    <location>
        <begin position="213"/>
        <end position="227"/>
    </location>
</feature>
<feature type="coiled-coil region" evidence="7">
    <location>
        <begin position="131"/>
        <end position="201"/>
    </location>
</feature>
<comment type="similarity">
    <text evidence="6">Belongs to the XRCC4-XLF family. XRCC4 subfamily.</text>
</comment>
<dbReference type="Pfam" id="PF06632">
    <property type="entry name" value="XRCC4"/>
    <property type="match status" value="1"/>
</dbReference>
<keyword evidence="5" id="KW-0539">Nucleus</keyword>
<dbReference type="GO" id="GO:0010165">
    <property type="term" value="P:response to X-ray"/>
    <property type="evidence" value="ECO:0007669"/>
    <property type="project" value="TreeGrafter"/>
</dbReference>
<evidence type="ECO:0000313" key="11">
    <source>
        <dbReference type="EMBL" id="KAG8223860.1"/>
    </source>
</evidence>
<dbReference type="Gene3D" id="1.20.5.370">
    <property type="match status" value="1"/>
</dbReference>
<dbReference type="SUPFAM" id="SSF50809">
    <property type="entry name" value="XRCC4, N-terminal domain"/>
    <property type="match status" value="1"/>
</dbReference>
<proteinExistence type="inferred from homology"/>
<evidence type="ECO:0000256" key="7">
    <source>
        <dbReference type="SAM" id="Coils"/>
    </source>
</evidence>
<dbReference type="GO" id="GO:0005958">
    <property type="term" value="C:DNA-dependent protein kinase-DNA ligase 4 complex"/>
    <property type="evidence" value="ECO:0007669"/>
    <property type="project" value="TreeGrafter"/>
</dbReference>
<dbReference type="InterPro" id="IPR010585">
    <property type="entry name" value="DNA_repair_prot_XRCC4"/>
</dbReference>
<evidence type="ECO:0000256" key="5">
    <source>
        <dbReference type="ARBA" id="ARBA00023242"/>
    </source>
</evidence>
<evidence type="ECO:0000256" key="6">
    <source>
        <dbReference type="ARBA" id="ARBA00025728"/>
    </source>
</evidence>
<evidence type="ECO:0000259" key="9">
    <source>
        <dbReference type="Pfam" id="PF06632"/>
    </source>
</evidence>
<dbReference type="InterPro" id="IPR053961">
    <property type="entry name" value="XRCC4_N"/>
</dbReference>
<dbReference type="GO" id="GO:0006310">
    <property type="term" value="P:DNA recombination"/>
    <property type="evidence" value="ECO:0007669"/>
    <property type="project" value="UniProtKB-KW"/>
</dbReference>
<name>A0A8K0JXY5_LADFU</name>
<dbReference type="OrthoDB" id="8064436at2759"/>
<dbReference type="InterPro" id="IPR009089">
    <property type="entry name" value="XRCC4_N_sf"/>
</dbReference>
<comment type="subcellular location">
    <subcellularLocation>
        <location evidence="1">Nucleus</location>
    </subcellularLocation>
</comment>
<evidence type="ECO:0000256" key="1">
    <source>
        <dbReference type="ARBA" id="ARBA00004123"/>
    </source>
</evidence>
<dbReference type="InterPro" id="IPR053962">
    <property type="entry name" value="XRCC4_CC"/>
</dbReference>
<feature type="domain" description="XRCC4 N-terminal" evidence="9">
    <location>
        <begin position="30"/>
        <end position="118"/>
    </location>
</feature>
<dbReference type="GO" id="GO:0032807">
    <property type="term" value="C:DNA ligase IV complex"/>
    <property type="evidence" value="ECO:0007669"/>
    <property type="project" value="TreeGrafter"/>
</dbReference>
<keyword evidence="12" id="KW-1185">Reference proteome</keyword>
<evidence type="ECO:0000256" key="8">
    <source>
        <dbReference type="SAM" id="MobiDB-lite"/>
    </source>
</evidence>
<accession>A0A8K0JXY5</accession>